<reference evidence="1 2" key="1">
    <citation type="submission" date="2016-11" db="EMBL/GenBank/DDBJ databases">
        <authorList>
            <person name="Jaros S."/>
            <person name="Januszkiewicz K."/>
            <person name="Wedrychowicz H."/>
        </authorList>
    </citation>
    <scope>NUCLEOTIDE SEQUENCE [LARGE SCALE GENOMIC DNA]</scope>
    <source>
        <strain evidence="1 2">DSM 27063</strain>
    </source>
</reference>
<dbReference type="EMBL" id="FQZE01000019">
    <property type="protein sequence ID" value="SHJ43535.1"/>
    <property type="molecule type" value="Genomic_DNA"/>
</dbReference>
<accession>A0A1M6JA09</accession>
<keyword evidence="2" id="KW-1185">Reference proteome</keyword>
<dbReference type="Proteomes" id="UP000184050">
    <property type="component" value="Unassembled WGS sequence"/>
</dbReference>
<protein>
    <submittedName>
        <fullName evidence="1">Uncharacterized protein</fullName>
    </submittedName>
</protein>
<name>A0A1M6JA09_9BACT</name>
<proteinExistence type="predicted"/>
<evidence type="ECO:0000313" key="2">
    <source>
        <dbReference type="Proteomes" id="UP000184050"/>
    </source>
</evidence>
<evidence type="ECO:0000313" key="1">
    <source>
        <dbReference type="EMBL" id="SHJ43535.1"/>
    </source>
</evidence>
<gene>
    <name evidence="1" type="ORF">SAMN05444280_11957</name>
</gene>
<sequence length="84" mass="9969">MDNLWTSGNIPVYSRIKFMQPGDYPKQAPFQTYIHNLPDIALKKSYHFNKKIIKFPEINPFRLLYFGLIKSRRILNLGRKVTVK</sequence>
<dbReference type="AlphaFoldDB" id="A0A1M6JA09"/>
<organism evidence="1 2">
    <name type="scientific">Tangfeifania diversioriginum</name>
    <dbReference type="NCBI Taxonomy" id="1168035"/>
    <lineage>
        <taxon>Bacteria</taxon>
        <taxon>Pseudomonadati</taxon>
        <taxon>Bacteroidota</taxon>
        <taxon>Bacteroidia</taxon>
        <taxon>Marinilabiliales</taxon>
        <taxon>Prolixibacteraceae</taxon>
        <taxon>Tangfeifania</taxon>
    </lineage>
</organism>